<gene>
    <name evidence="1" type="ORF">QUF89_18560</name>
</gene>
<protein>
    <submittedName>
        <fullName evidence="1">Uncharacterized protein</fullName>
    </submittedName>
</protein>
<proteinExistence type="predicted"/>
<name>A0AAW7IVB0_9BACI</name>
<sequence length="61" mass="7201">MIRPGDDGYYHANHEEIKKEIWAAKDIIIFSMGQQKNGVEAWAKDFYRQAFCREQGIKCHQ</sequence>
<dbReference type="RefSeq" id="WP_289320569.1">
    <property type="nucleotide sequence ID" value="NZ_JAUCEY010000008.1"/>
</dbReference>
<dbReference type="AlphaFoldDB" id="A0AAW7IVB0"/>
<dbReference type="Proteomes" id="UP001234602">
    <property type="component" value="Unassembled WGS sequence"/>
</dbReference>
<evidence type="ECO:0000313" key="1">
    <source>
        <dbReference type="EMBL" id="MDM5454137.1"/>
    </source>
</evidence>
<dbReference type="EMBL" id="JAUCEY010000008">
    <property type="protein sequence ID" value="MDM5454137.1"/>
    <property type="molecule type" value="Genomic_DNA"/>
</dbReference>
<organism evidence="1 2">
    <name type="scientific">Peribacillus simplex</name>
    <dbReference type="NCBI Taxonomy" id="1478"/>
    <lineage>
        <taxon>Bacteria</taxon>
        <taxon>Bacillati</taxon>
        <taxon>Bacillota</taxon>
        <taxon>Bacilli</taxon>
        <taxon>Bacillales</taxon>
        <taxon>Bacillaceae</taxon>
        <taxon>Peribacillus</taxon>
    </lineage>
</organism>
<accession>A0AAW7IVB0</accession>
<evidence type="ECO:0000313" key="2">
    <source>
        <dbReference type="Proteomes" id="UP001234602"/>
    </source>
</evidence>
<reference evidence="1" key="1">
    <citation type="submission" date="2023-06" db="EMBL/GenBank/DDBJ databases">
        <title>Comparative genomics of Bacillaceae isolates and their secondary metabolite potential.</title>
        <authorList>
            <person name="Song L."/>
            <person name="Nielsen L.J."/>
            <person name="Mohite O."/>
            <person name="Xu X."/>
            <person name="Weber T."/>
            <person name="Kovacs A.T."/>
        </authorList>
    </citation>
    <scope>NUCLEOTIDE SEQUENCE</scope>
    <source>
        <strain evidence="1">D8_B_37</strain>
    </source>
</reference>
<comment type="caution">
    <text evidence="1">The sequence shown here is derived from an EMBL/GenBank/DDBJ whole genome shotgun (WGS) entry which is preliminary data.</text>
</comment>